<feature type="active site" evidence="4">
    <location>
        <position position="125"/>
    </location>
</feature>
<dbReference type="GO" id="GO:0008964">
    <property type="term" value="F:phosphoenolpyruvate carboxylase activity"/>
    <property type="evidence" value="ECO:0007669"/>
    <property type="project" value="UniProtKB-EC"/>
</dbReference>
<dbReference type="PANTHER" id="PTHR30523">
    <property type="entry name" value="PHOSPHOENOLPYRUVATE CARBOXYLASE"/>
    <property type="match status" value="1"/>
</dbReference>
<protein>
    <recommendedName>
        <fullName evidence="2">Phosphoenolpyruvate carboxylase</fullName>
    </recommendedName>
</protein>
<dbReference type="AlphaFoldDB" id="E7ADB0"/>
<evidence type="ECO:0000256" key="4">
    <source>
        <dbReference type="PROSITE-ProRule" id="PRU10111"/>
    </source>
</evidence>
<dbReference type="GO" id="GO:0006099">
    <property type="term" value="P:tricarboxylic acid cycle"/>
    <property type="evidence" value="ECO:0007669"/>
    <property type="project" value="InterPro"/>
</dbReference>
<evidence type="ECO:0000313" key="6">
    <source>
        <dbReference type="EMBL" id="CBY83167.1"/>
    </source>
</evidence>
<keyword evidence="6" id="KW-0456">Lyase</keyword>
<organism evidence="6 7">
    <name type="scientific">Helicobacter felis (strain ATCC 49179 / CCUG 28539 / NCTC 12436 / CS1)</name>
    <dbReference type="NCBI Taxonomy" id="936155"/>
    <lineage>
        <taxon>Bacteria</taxon>
        <taxon>Pseudomonadati</taxon>
        <taxon>Campylobacterota</taxon>
        <taxon>Epsilonproteobacteria</taxon>
        <taxon>Campylobacterales</taxon>
        <taxon>Helicobacteraceae</taxon>
        <taxon>Helicobacter</taxon>
    </lineage>
</organism>
<dbReference type="PANTHER" id="PTHR30523:SF6">
    <property type="entry name" value="PHOSPHOENOLPYRUVATE CARBOXYLASE"/>
    <property type="match status" value="1"/>
</dbReference>
<dbReference type="PROSITE" id="PS00393">
    <property type="entry name" value="PEPCASE_2"/>
    <property type="match status" value="1"/>
</dbReference>
<evidence type="ECO:0000256" key="3">
    <source>
        <dbReference type="ARBA" id="ARBA00048995"/>
    </source>
</evidence>
<dbReference type="InterPro" id="IPR015813">
    <property type="entry name" value="Pyrv/PenolPyrv_kinase-like_dom"/>
</dbReference>
<reference evidence="6 7" key="1">
    <citation type="journal article" date="2011" name="Genome Biol. Evol.">
        <title>Comparative whole genome sequence analysis of the carcinogenic bacterial model pathogen Helicobacter felis.</title>
        <authorList>
            <person name="Arnold I.C."/>
            <person name="Zigova Z."/>
            <person name="Holden M."/>
            <person name="Lawley T.D."/>
            <person name="Rad R."/>
            <person name="Dougan G."/>
            <person name="Falkow S."/>
            <person name="Bentley S.D."/>
            <person name="Muller A."/>
        </authorList>
    </citation>
    <scope>NUCLEOTIDE SEQUENCE [LARGE SCALE GENOMIC DNA]</scope>
    <source>
        <strain evidence="7">ATCC 49179 / CCUG 28539 / NCTC 12436 / CS1</strain>
    </source>
</reference>
<dbReference type="HOGENOM" id="CLU_006557_2_0_7"/>
<name>E7ADB0_HELFC</name>
<dbReference type="SUPFAM" id="SSF51621">
    <property type="entry name" value="Phosphoenolpyruvate/pyruvate domain"/>
    <property type="match status" value="1"/>
</dbReference>
<dbReference type="GO" id="GO:0005829">
    <property type="term" value="C:cytosol"/>
    <property type="evidence" value="ECO:0007669"/>
    <property type="project" value="TreeGrafter"/>
</dbReference>
<comment type="function">
    <text evidence="1">Forms oxaloacetate, a four-carbon dicarboxylic acid source for the tricarboxylic acid cycle.</text>
</comment>
<dbReference type="GO" id="GO:0015977">
    <property type="term" value="P:carbon fixation"/>
    <property type="evidence" value="ECO:0007669"/>
    <property type="project" value="InterPro"/>
</dbReference>
<dbReference type="KEGG" id="hfe:HFELIS_10830"/>
<dbReference type="OrthoDB" id="9768133at2"/>
<evidence type="ECO:0000313" key="7">
    <source>
        <dbReference type="Proteomes" id="UP000007934"/>
    </source>
</evidence>
<dbReference type="Pfam" id="PF00311">
    <property type="entry name" value="PEPcase"/>
    <property type="match status" value="1"/>
</dbReference>
<keyword evidence="7" id="KW-1185">Reference proteome</keyword>
<evidence type="ECO:0000256" key="1">
    <source>
        <dbReference type="ARBA" id="ARBA00003670"/>
    </source>
</evidence>
<evidence type="ECO:0000256" key="5">
    <source>
        <dbReference type="PROSITE-ProRule" id="PRU10112"/>
    </source>
</evidence>
<dbReference type="GeneID" id="36133666"/>
<dbReference type="InterPro" id="IPR021135">
    <property type="entry name" value="PEP_COase"/>
</dbReference>
<dbReference type="InterPro" id="IPR018129">
    <property type="entry name" value="PEP_COase_Lys_AS"/>
</dbReference>
<evidence type="ECO:0000256" key="2">
    <source>
        <dbReference type="ARBA" id="ARBA00022419"/>
    </source>
</evidence>
<dbReference type="Proteomes" id="UP000007934">
    <property type="component" value="Chromosome"/>
</dbReference>
<dbReference type="EMBL" id="FQ670179">
    <property type="protein sequence ID" value="CBY83167.1"/>
    <property type="molecule type" value="Genomic_DNA"/>
</dbReference>
<dbReference type="STRING" id="936155.HFELIS_10830"/>
<dbReference type="InterPro" id="IPR033129">
    <property type="entry name" value="PEPCASE_His_AS"/>
</dbReference>
<sequence>MRQHPQVERELEFLHDLVVNVLDTFSPTITNHFLRLKNLFENTEHSQEQIEIAFREIAASEQILGVIKAFSLYNILINIVEERHKNQQPARLQETYQELLDTGFEAKKLKGVLENIQFYPVFTAHPTESMRRTFLEAIQEMYHDLSLVFDNACNQDMVTHAKKHLNYRLGLLWKSHLIRQERLEVLFELDNLLYILQHSILPSCRDLLGTIQKMLDKPLEHCPLCLGSWIGGDRDGNPFVSNALLQQVVSIQHEFIIKTYLEYTAKLQRELSIALDFCPISEALKIDLQDSYHQLDPTSARLHVKEPFRAKLILMEQKLKNRLIALSAPLEIEFAYKNPRELLEDIDLLLENLEPSLSQPLLDFRHLVLLAGFHLLSLDFREHRDVFLYAISEVFCHLGLATSDFYALEEEAKLEILSHALSQEPTTLQSLMVSPECKRLLEAFSHIVWAKSRIGAEIFHSIIVSMTTQASDLLCVLWLAKQSRLVSKNLKIYITPLFETIADLQHAQVIMRTLSQNPHYRAYLEIMEFKQAIMVGYSDSSKDGGIFASNYNLHNAISALVDLEQELGIKFILFHGRGGSVSRGGGDLQNALLSAPAHSVKTTLKLTEQGETISSRYLNPASAHSNLANVMGALLKKNTLDRYSPLPKVPLHSSLKTISEVSYTTYRDLIYHTPGFLDYFKQATPIAFIQELNLGSRPSKRKESSKIEDLRAIPWVFAWTQNRSLLPAWYGVGSGLESVGDFEALRSLYGKDGFFKAVLDNIAQALLKVDLSIAKEYHKFAIHNPSALNIWERIEKEFVKTMRAVLIIRSEDKLLDKDPSVQEGILLRTPYINALNHLQIALISAFKQQEGDLEQLKIYIHSTIVGIAQGMRNTG</sequence>
<dbReference type="PRINTS" id="PR00150">
    <property type="entry name" value="PEPCARBXLASE"/>
</dbReference>
<proteinExistence type="predicted"/>
<gene>
    <name evidence="6" type="primary">ppc</name>
    <name evidence="6" type="ordered locus">Hfelis_10830</name>
</gene>
<dbReference type="eggNOG" id="COG2352">
    <property type="taxonomic scope" value="Bacteria"/>
</dbReference>
<dbReference type="PROSITE" id="PS00781">
    <property type="entry name" value="PEPCASE_1"/>
    <property type="match status" value="1"/>
</dbReference>
<feature type="active site" evidence="5">
    <location>
        <position position="542"/>
    </location>
</feature>
<dbReference type="RefSeq" id="WP_013469531.1">
    <property type="nucleotide sequence ID" value="NC_014810.2"/>
</dbReference>
<comment type="catalytic activity">
    <reaction evidence="3">
        <text>oxaloacetate + phosphate = phosphoenolpyruvate + hydrogencarbonate</text>
        <dbReference type="Rhea" id="RHEA:28370"/>
        <dbReference type="ChEBI" id="CHEBI:16452"/>
        <dbReference type="ChEBI" id="CHEBI:17544"/>
        <dbReference type="ChEBI" id="CHEBI:43474"/>
        <dbReference type="ChEBI" id="CHEBI:58702"/>
        <dbReference type="EC" id="4.1.1.31"/>
    </reaction>
</comment>
<accession>E7ADB0</accession>